<organism evidence="1 2">
    <name type="scientific">Forsythia ovata</name>
    <dbReference type="NCBI Taxonomy" id="205694"/>
    <lineage>
        <taxon>Eukaryota</taxon>
        <taxon>Viridiplantae</taxon>
        <taxon>Streptophyta</taxon>
        <taxon>Embryophyta</taxon>
        <taxon>Tracheophyta</taxon>
        <taxon>Spermatophyta</taxon>
        <taxon>Magnoliopsida</taxon>
        <taxon>eudicotyledons</taxon>
        <taxon>Gunneridae</taxon>
        <taxon>Pentapetalae</taxon>
        <taxon>asterids</taxon>
        <taxon>lamiids</taxon>
        <taxon>Lamiales</taxon>
        <taxon>Oleaceae</taxon>
        <taxon>Forsythieae</taxon>
        <taxon>Forsythia</taxon>
    </lineage>
</organism>
<dbReference type="EMBL" id="JBFOLJ010000008">
    <property type="protein sequence ID" value="KAL2514849.1"/>
    <property type="molecule type" value="Genomic_DNA"/>
</dbReference>
<reference evidence="2" key="1">
    <citation type="submission" date="2024-07" db="EMBL/GenBank/DDBJ databases">
        <title>Two chromosome-level genome assemblies of Korean endemic species Abeliophyllum distichum and Forsythia ovata (Oleaceae).</title>
        <authorList>
            <person name="Jang H."/>
        </authorList>
    </citation>
    <scope>NUCLEOTIDE SEQUENCE [LARGE SCALE GENOMIC DNA]</scope>
</reference>
<protein>
    <submittedName>
        <fullName evidence="1">Uncharacterized protein</fullName>
    </submittedName>
</protein>
<proteinExistence type="predicted"/>
<dbReference type="Proteomes" id="UP001604277">
    <property type="component" value="Unassembled WGS sequence"/>
</dbReference>
<sequence>MTMENGDIGVVAVENGDKSVGDGRRWAVERIRIICIKWAYGCVFLLFAEDVKVWACQENFKNLHPFSLASTEESEQNYSSLLDFHRSGNKFTKEKKEVTFIGHPPL</sequence>
<evidence type="ECO:0000313" key="2">
    <source>
        <dbReference type="Proteomes" id="UP001604277"/>
    </source>
</evidence>
<evidence type="ECO:0000313" key="1">
    <source>
        <dbReference type="EMBL" id="KAL2514849.1"/>
    </source>
</evidence>
<accession>A0ABD1TQ66</accession>
<comment type="caution">
    <text evidence="1">The sequence shown here is derived from an EMBL/GenBank/DDBJ whole genome shotgun (WGS) entry which is preliminary data.</text>
</comment>
<dbReference type="AlphaFoldDB" id="A0ABD1TQ66"/>
<name>A0ABD1TQ66_9LAMI</name>
<gene>
    <name evidence="1" type="ORF">Fot_28820</name>
</gene>
<keyword evidence="2" id="KW-1185">Reference proteome</keyword>